<protein>
    <submittedName>
        <fullName evidence="2">Uncharacterized protein</fullName>
    </submittedName>
</protein>
<feature type="region of interest" description="Disordered" evidence="1">
    <location>
        <begin position="88"/>
        <end position="110"/>
    </location>
</feature>
<dbReference type="Proteomes" id="UP000292957">
    <property type="component" value="Unassembled WGS sequence"/>
</dbReference>
<gene>
    <name evidence="2" type="ORF">BD311DRAFT_241048</name>
</gene>
<feature type="region of interest" description="Disordered" evidence="1">
    <location>
        <begin position="266"/>
        <end position="302"/>
    </location>
</feature>
<evidence type="ECO:0000256" key="1">
    <source>
        <dbReference type="SAM" id="MobiDB-lite"/>
    </source>
</evidence>
<sequence>MAIAANAKYLRMVGRVARAVLVWSRTECSKAAFSKRSRVLGVCQDETGGHDRTGQQEGASAFWRERELLGWECRGSGAGDWAGRLTARQARQMQDSRAPHRQAGDPGGGRPRPFLWFTECVRSREWTHAPRGNLAPYGILLMCSNLRAATGTHLPHRLGLRTSKNLCTSSLGLLVYAPVSLAVLLMAPCSRGSPSWRRLDRPAHYLGTYILHARPPLQIELPISRLTPPVCAPSFAAPTRCVIACTAEGRRRCKVHQFLQSSRARWRTSREDDKGARTLSLRARTPGSRRRTPPLAPLPPPWRRGEIRMPVLVCFDRHAMRPRRSTTPQLLLSRSHYSTHVLRVSGTSRSLRRQLSSEEH</sequence>
<reference evidence="2" key="1">
    <citation type="submission" date="2019-01" db="EMBL/GenBank/DDBJ databases">
        <title>Draft genome sequences of three monokaryotic isolates of the white-rot basidiomycete fungus Dichomitus squalens.</title>
        <authorList>
            <consortium name="DOE Joint Genome Institute"/>
            <person name="Lopez S.C."/>
            <person name="Andreopoulos B."/>
            <person name="Pangilinan J."/>
            <person name="Lipzen A."/>
            <person name="Riley R."/>
            <person name="Ahrendt S."/>
            <person name="Ng V."/>
            <person name="Barry K."/>
            <person name="Daum C."/>
            <person name="Grigoriev I.V."/>
            <person name="Hilden K.S."/>
            <person name="Makela M.R."/>
            <person name="de Vries R.P."/>
        </authorList>
    </citation>
    <scope>NUCLEOTIDE SEQUENCE [LARGE SCALE GENOMIC DNA]</scope>
    <source>
        <strain evidence="2">OM18370.1</strain>
    </source>
</reference>
<organism evidence="2">
    <name type="scientific">Dichomitus squalens</name>
    <dbReference type="NCBI Taxonomy" id="114155"/>
    <lineage>
        <taxon>Eukaryota</taxon>
        <taxon>Fungi</taxon>
        <taxon>Dikarya</taxon>
        <taxon>Basidiomycota</taxon>
        <taxon>Agaricomycotina</taxon>
        <taxon>Agaricomycetes</taxon>
        <taxon>Polyporales</taxon>
        <taxon>Polyporaceae</taxon>
        <taxon>Dichomitus</taxon>
    </lineage>
</organism>
<name>A0A4Q9MU37_9APHY</name>
<dbReference type="EMBL" id="ML143408">
    <property type="protein sequence ID" value="TBU30122.1"/>
    <property type="molecule type" value="Genomic_DNA"/>
</dbReference>
<dbReference type="AlphaFoldDB" id="A0A4Q9MU37"/>
<accession>A0A4Q9MU37</accession>
<proteinExistence type="predicted"/>
<evidence type="ECO:0000313" key="2">
    <source>
        <dbReference type="EMBL" id="TBU30122.1"/>
    </source>
</evidence>